<dbReference type="SUPFAM" id="SSF47413">
    <property type="entry name" value="lambda repressor-like DNA-binding domains"/>
    <property type="match status" value="1"/>
</dbReference>
<name>A0A0F5K3C3_9BURK</name>
<dbReference type="RefSeq" id="WP_046152374.1">
    <property type="nucleotide sequence ID" value="NZ_CADFGU010000008.1"/>
</dbReference>
<comment type="caution">
    <text evidence="2">The sequence shown here is derived from an EMBL/GenBank/DDBJ whole genome shotgun (WGS) entry which is preliminary data.</text>
</comment>
<dbReference type="InterPro" id="IPR001387">
    <property type="entry name" value="Cro/C1-type_HTH"/>
</dbReference>
<sequence length="100" mass="10343">MRTLGELSAVLSDAVQSGSTDKSDLAAAAGVTRVTLRRALTGSDFKVSTLFAIADQLGLEVVLVPKEAARGLVAESLVAAPHVKTRVEAALERVKKVGDA</sequence>
<dbReference type="Gene3D" id="1.10.260.40">
    <property type="entry name" value="lambda repressor-like DNA-binding domains"/>
    <property type="match status" value="1"/>
</dbReference>
<evidence type="ECO:0000313" key="2">
    <source>
        <dbReference type="EMBL" id="KKB64389.1"/>
    </source>
</evidence>
<dbReference type="GO" id="GO:0003677">
    <property type="term" value="F:DNA binding"/>
    <property type="evidence" value="ECO:0007669"/>
    <property type="project" value="InterPro"/>
</dbReference>
<dbReference type="Proteomes" id="UP000033618">
    <property type="component" value="Unassembled WGS sequence"/>
</dbReference>
<organism evidence="2 3">
    <name type="scientific">Robbsia andropogonis</name>
    <dbReference type="NCBI Taxonomy" id="28092"/>
    <lineage>
        <taxon>Bacteria</taxon>
        <taxon>Pseudomonadati</taxon>
        <taxon>Pseudomonadota</taxon>
        <taxon>Betaproteobacteria</taxon>
        <taxon>Burkholderiales</taxon>
        <taxon>Burkholderiaceae</taxon>
        <taxon>Robbsia</taxon>
    </lineage>
</organism>
<accession>A0A0F5K3C3</accession>
<proteinExistence type="predicted"/>
<dbReference type="PATRIC" id="fig|28092.6.peg.1324"/>
<dbReference type="InterPro" id="IPR010982">
    <property type="entry name" value="Lambda_DNA-bd_dom_sf"/>
</dbReference>
<dbReference type="OrthoDB" id="8686638at2"/>
<dbReference type="PROSITE" id="PS50943">
    <property type="entry name" value="HTH_CROC1"/>
    <property type="match status" value="1"/>
</dbReference>
<dbReference type="EMBL" id="LAQU01000004">
    <property type="protein sequence ID" value="KKB64389.1"/>
    <property type="molecule type" value="Genomic_DNA"/>
</dbReference>
<reference evidence="2 3" key="1">
    <citation type="submission" date="2015-03" db="EMBL/GenBank/DDBJ databases">
        <title>Draft Genome Sequence of Burkholderia andropogonis type strain ICMP2807, isolated from Sorghum bicolor.</title>
        <authorList>
            <person name="Lopes-Santos L."/>
            <person name="Castro D.B."/>
            <person name="Ottoboni L.M."/>
            <person name="Park D."/>
            <person name="Weirc B.S."/>
            <person name="Destefano S.A."/>
        </authorList>
    </citation>
    <scope>NUCLEOTIDE SEQUENCE [LARGE SCALE GENOMIC DNA]</scope>
    <source>
        <strain evidence="2 3">ICMP2807</strain>
    </source>
</reference>
<gene>
    <name evidence="2" type="ORF">WM40_05550</name>
</gene>
<dbReference type="AlphaFoldDB" id="A0A0F5K3C3"/>
<protein>
    <recommendedName>
        <fullName evidence="1">HTH cro/C1-type domain-containing protein</fullName>
    </recommendedName>
</protein>
<evidence type="ECO:0000313" key="3">
    <source>
        <dbReference type="Proteomes" id="UP000033618"/>
    </source>
</evidence>
<dbReference type="Pfam" id="PF01381">
    <property type="entry name" value="HTH_3"/>
    <property type="match status" value="1"/>
</dbReference>
<dbReference type="STRING" id="28092.WM40_05550"/>
<keyword evidence="3" id="KW-1185">Reference proteome</keyword>
<feature type="domain" description="HTH cro/C1-type" evidence="1">
    <location>
        <begin position="23"/>
        <end position="64"/>
    </location>
</feature>
<evidence type="ECO:0000259" key="1">
    <source>
        <dbReference type="PROSITE" id="PS50943"/>
    </source>
</evidence>